<proteinExistence type="inferred from homology"/>
<comment type="caution">
    <text evidence="7">The sequence shown here is derived from an EMBL/GenBank/DDBJ whole genome shotgun (WGS) entry which is preliminary data.</text>
</comment>
<evidence type="ECO:0000256" key="5">
    <source>
        <dbReference type="ARBA" id="ARBA00023212"/>
    </source>
</evidence>
<dbReference type="Proteomes" id="UP001162162">
    <property type="component" value="Unassembled WGS sequence"/>
</dbReference>
<evidence type="ECO:0000256" key="4">
    <source>
        <dbReference type="ARBA" id="ARBA00022490"/>
    </source>
</evidence>
<comment type="subcellular location">
    <subcellularLocation>
        <location evidence="1">Cytoplasm</location>
        <location evidence="1">Cytoskeleton</location>
    </subcellularLocation>
</comment>
<dbReference type="GO" id="GO:0005856">
    <property type="term" value="C:cytoskeleton"/>
    <property type="evidence" value="ECO:0007669"/>
    <property type="project" value="UniProtKB-SubCell"/>
</dbReference>
<organism evidence="7 8">
    <name type="scientific">Aromia moschata</name>
    <dbReference type="NCBI Taxonomy" id="1265417"/>
    <lineage>
        <taxon>Eukaryota</taxon>
        <taxon>Metazoa</taxon>
        <taxon>Ecdysozoa</taxon>
        <taxon>Arthropoda</taxon>
        <taxon>Hexapoda</taxon>
        <taxon>Insecta</taxon>
        <taxon>Pterygota</taxon>
        <taxon>Neoptera</taxon>
        <taxon>Endopterygota</taxon>
        <taxon>Coleoptera</taxon>
        <taxon>Polyphaga</taxon>
        <taxon>Cucujiformia</taxon>
        <taxon>Chrysomeloidea</taxon>
        <taxon>Cerambycidae</taxon>
        <taxon>Cerambycinae</taxon>
        <taxon>Callichromatini</taxon>
        <taxon>Aromia</taxon>
    </lineage>
</organism>
<dbReference type="Gene3D" id="1.25.40.10">
    <property type="entry name" value="Tetratricopeptide repeat domain"/>
    <property type="match status" value="1"/>
</dbReference>
<name>A0AAV8YY37_9CUCU</name>
<sequence length="496" mass="56945">MVIKKRENLLENEFFLIVTKIDEVLSTLNKESSEYLKVLSMKASLLYEKAKIYLGTNQYEKSKECLENSLNLILEHSVDPQIAFLYLRIVNYLSYVLSRLGEFERAKTLLEKVVNDGVTCEPNIYSTEDLFSNTKAEEAVAKSKMDKIMINNTQMLGWIYGKLGLNDMYAVMQYKSLQKELDLNDGDPVQWAIRCYRLASLFLAEGKWKSARYHLAASQAVLDPLEAGVTPNPLVYRAQAELARIWVNYGLYLFSVSRKAVLDNKWDDGTGTKGETKDVEKQSEDVPETSDGFKFTGLEVNVPSVPVSEIRGNEEAKSLFLHTHKWLKRARLYYTLRDYPIQYVNIVLELSELYRLLAFYESDIDAQYSLQKKRYETLEALSGILKDVRPNCYVSVCVELIREIIEVQIELMNLNLKKLYNPCVEVNMNGDELKRRMDAVIDINSKMNSIDYEDFQHCSESADLETGTDEVNRVDAEGKPSEKKGDGEGLVEEIRR</sequence>
<dbReference type="SUPFAM" id="SSF48452">
    <property type="entry name" value="TPR-like"/>
    <property type="match status" value="1"/>
</dbReference>
<dbReference type="InterPro" id="IPR011990">
    <property type="entry name" value="TPR-like_helical_dom_sf"/>
</dbReference>
<accession>A0AAV8YY37</accession>
<evidence type="ECO:0000256" key="3">
    <source>
        <dbReference type="ARBA" id="ARBA00016840"/>
    </source>
</evidence>
<evidence type="ECO:0000313" key="7">
    <source>
        <dbReference type="EMBL" id="KAJ8956934.1"/>
    </source>
</evidence>
<keyword evidence="8" id="KW-1185">Reference proteome</keyword>
<keyword evidence="4" id="KW-0963">Cytoplasm</keyword>
<dbReference type="PANTHER" id="PTHR46321:SF1">
    <property type="entry name" value="KIF-BINDING PROTEIN"/>
    <property type="match status" value="1"/>
</dbReference>
<dbReference type="InterPro" id="IPR022083">
    <property type="entry name" value="KBP"/>
</dbReference>
<feature type="compositionally biased region" description="Basic and acidic residues" evidence="6">
    <location>
        <begin position="470"/>
        <end position="496"/>
    </location>
</feature>
<protein>
    <recommendedName>
        <fullName evidence="3">KIF-binding protein</fullName>
    </recommendedName>
</protein>
<evidence type="ECO:0000256" key="6">
    <source>
        <dbReference type="SAM" id="MobiDB-lite"/>
    </source>
</evidence>
<comment type="similarity">
    <text evidence="2">Belongs to the KIF-binding protein family.</text>
</comment>
<reference evidence="7" key="1">
    <citation type="journal article" date="2023" name="Insect Mol. Biol.">
        <title>Genome sequencing provides insights into the evolution of gene families encoding plant cell wall-degrading enzymes in longhorned beetles.</title>
        <authorList>
            <person name="Shin N.R."/>
            <person name="Okamura Y."/>
            <person name="Kirsch R."/>
            <person name="Pauchet Y."/>
        </authorList>
    </citation>
    <scope>NUCLEOTIDE SEQUENCE</scope>
    <source>
        <strain evidence="7">AMC_N1</strain>
    </source>
</reference>
<evidence type="ECO:0000256" key="1">
    <source>
        <dbReference type="ARBA" id="ARBA00004245"/>
    </source>
</evidence>
<keyword evidence="5" id="KW-0206">Cytoskeleton</keyword>
<dbReference type="Pfam" id="PF12309">
    <property type="entry name" value="KBP_C"/>
    <property type="match status" value="1"/>
</dbReference>
<evidence type="ECO:0000256" key="2">
    <source>
        <dbReference type="ARBA" id="ARBA00010305"/>
    </source>
</evidence>
<gene>
    <name evidence="7" type="ORF">NQ318_014353</name>
</gene>
<feature type="region of interest" description="Disordered" evidence="6">
    <location>
        <begin position="462"/>
        <end position="496"/>
    </location>
</feature>
<evidence type="ECO:0000313" key="8">
    <source>
        <dbReference type="Proteomes" id="UP001162162"/>
    </source>
</evidence>
<dbReference type="PANTHER" id="PTHR46321">
    <property type="entry name" value="KIF1-BINDING PROTEIN"/>
    <property type="match status" value="1"/>
</dbReference>
<dbReference type="EMBL" id="JAPWTK010000027">
    <property type="protein sequence ID" value="KAJ8956934.1"/>
    <property type="molecule type" value="Genomic_DNA"/>
</dbReference>
<dbReference type="AlphaFoldDB" id="A0AAV8YY37"/>